<name>A0A540W9M1_9ACTN</name>
<reference evidence="2 3" key="1">
    <citation type="submission" date="2019-06" db="EMBL/GenBank/DDBJ databases">
        <title>Description of Kitasatospora acidophila sp. nov. isolated from pine grove soil, and reclassification of Streptomyces novaecaesareae to Kitasatospora novaeceasareae comb. nov.</title>
        <authorList>
            <person name="Kim M.J."/>
        </authorList>
    </citation>
    <scope>NUCLEOTIDE SEQUENCE [LARGE SCALE GENOMIC DNA]</scope>
    <source>
        <strain evidence="2 3">MMS16-CNU292</strain>
    </source>
</reference>
<evidence type="ECO:0000313" key="2">
    <source>
        <dbReference type="EMBL" id="TQF05715.1"/>
    </source>
</evidence>
<accession>A0A540W9M1</accession>
<dbReference type="Proteomes" id="UP000319103">
    <property type="component" value="Unassembled WGS sequence"/>
</dbReference>
<dbReference type="EMBL" id="VIGB01000003">
    <property type="protein sequence ID" value="TQF05715.1"/>
    <property type="molecule type" value="Genomic_DNA"/>
</dbReference>
<dbReference type="AlphaFoldDB" id="A0A540W9M1"/>
<evidence type="ECO:0000256" key="1">
    <source>
        <dbReference type="SAM" id="MobiDB-lite"/>
    </source>
</evidence>
<feature type="region of interest" description="Disordered" evidence="1">
    <location>
        <begin position="104"/>
        <end position="170"/>
    </location>
</feature>
<organism evidence="2 3">
    <name type="scientific">Kitasatospora acidiphila</name>
    <dbReference type="NCBI Taxonomy" id="2567942"/>
    <lineage>
        <taxon>Bacteria</taxon>
        <taxon>Bacillati</taxon>
        <taxon>Actinomycetota</taxon>
        <taxon>Actinomycetes</taxon>
        <taxon>Kitasatosporales</taxon>
        <taxon>Streptomycetaceae</taxon>
        <taxon>Kitasatospora</taxon>
    </lineage>
</organism>
<gene>
    <name evidence="2" type="ORF">E6W39_30160</name>
</gene>
<proteinExistence type="predicted"/>
<dbReference type="RefSeq" id="WP_141636185.1">
    <property type="nucleotide sequence ID" value="NZ_VIGB01000003.1"/>
</dbReference>
<sequence>MQKKWTSVLVTGALAGSLAVTTGIAISHAAADNHPMISPAVGTPTAPKTLAAIGDLGAVLHLVGDLAATSSPVNGAAVNPTALKDQLAKLTAAADKLKAELPAETATTADDQSGVPGAPVDPAGFASPAGAAQPGSVNPGGPEQPGTAEDPGGPVQFGGPIQRDTQPAAAKGVAELLTALRQHAGVLVSAASAKQPDAAKVQKAMVPLSTDALQLSTAAVNRLSAK</sequence>
<protein>
    <submittedName>
        <fullName evidence="2">Uncharacterized protein</fullName>
    </submittedName>
</protein>
<keyword evidence="3" id="KW-1185">Reference proteome</keyword>
<comment type="caution">
    <text evidence="2">The sequence shown here is derived from an EMBL/GenBank/DDBJ whole genome shotgun (WGS) entry which is preliminary data.</text>
</comment>
<evidence type="ECO:0000313" key="3">
    <source>
        <dbReference type="Proteomes" id="UP000319103"/>
    </source>
</evidence>